<gene>
    <name evidence="1" type="ORF">DFA_07795</name>
</gene>
<organism evidence="1 2">
    <name type="scientific">Cavenderia fasciculata</name>
    <name type="common">Slime mold</name>
    <name type="synonym">Dictyostelium fasciculatum</name>
    <dbReference type="NCBI Taxonomy" id="261658"/>
    <lineage>
        <taxon>Eukaryota</taxon>
        <taxon>Amoebozoa</taxon>
        <taxon>Evosea</taxon>
        <taxon>Eumycetozoa</taxon>
        <taxon>Dictyostelia</taxon>
        <taxon>Acytosteliales</taxon>
        <taxon>Cavenderiaceae</taxon>
        <taxon>Cavenderia</taxon>
    </lineage>
</organism>
<accession>F4Q3E8</accession>
<dbReference type="KEGG" id="dfa:DFA_07795"/>
<dbReference type="GeneID" id="14869338"/>
<protein>
    <submittedName>
        <fullName evidence="1">Uncharacterized protein</fullName>
    </submittedName>
</protein>
<dbReference type="OrthoDB" id="23316at2759"/>
<dbReference type="AlphaFoldDB" id="F4Q3E8"/>
<evidence type="ECO:0000313" key="2">
    <source>
        <dbReference type="Proteomes" id="UP000007797"/>
    </source>
</evidence>
<reference evidence="2" key="1">
    <citation type="journal article" date="2011" name="Genome Res.">
        <title>Phylogeny-wide analysis of social amoeba genomes highlights ancient origins for complex intercellular communication.</title>
        <authorList>
            <person name="Heidel A.J."/>
            <person name="Lawal H.M."/>
            <person name="Felder M."/>
            <person name="Schilde C."/>
            <person name="Helps N.R."/>
            <person name="Tunggal B."/>
            <person name="Rivero F."/>
            <person name="John U."/>
            <person name="Schleicher M."/>
            <person name="Eichinger L."/>
            <person name="Platzer M."/>
            <person name="Noegel A.A."/>
            <person name="Schaap P."/>
            <person name="Gloeckner G."/>
        </authorList>
    </citation>
    <scope>NUCLEOTIDE SEQUENCE [LARGE SCALE GENOMIC DNA]</scope>
    <source>
        <strain evidence="2">SH3</strain>
    </source>
</reference>
<proteinExistence type="predicted"/>
<evidence type="ECO:0000313" key="1">
    <source>
        <dbReference type="EMBL" id="EGG16817.1"/>
    </source>
</evidence>
<dbReference type="Proteomes" id="UP000007797">
    <property type="component" value="Unassembled WGS sequence"/>
</dbReference>
<dbReference type="RefSeq" id="XP_004355291.1">
    <property type="nucleotide sequence ID" value="XM_004355239.1"/>
</dbReference>
<sequence>MTSSFKMPNQLEWRHASVGFLTKSTHTSKNKKKKVEVKNLLLLFSGETTYIGGFSIPSNPILSSQYQSSSISNGLVFTTYCPTVTPMLTIIDLDNQTTETITFKGTTCDMYAFGQYDNSTQTFYMVGWTDKKASSLTFSTYSMITKEITNVEFEYNLKYIGHVQTIYLFESQLYACIIQFTYAEVLLLDFETKSYKSIFKLDIAFPGGQFIFDPRGYIVGMMVEDDQAQYGVYTIDLRTLTTTQHTIPVKDYQTLSNIEAVKQVSSRDDNHLAYASTFHSNYYYFWCCCCKIGNNNNNNTYLYLFGPNDWNIRFTNTVILPPISRNSSLFDDGSIPPFNSTKSAPGIVIEEAPSQH</sequence>
<name>F4Q3E8_CACFS</name>
<keyword evidence="2" id="KW-1185">Reference proteome</keyword>
<dbReference type="EMBL" id="GL883021">
    <property type="protein sequence ID" value="EGG16817.1"/>
    <property type="molecule type" value="Genomic_DNA"/>
</dbReference>